<keyword evidence="4" id="KW-1185">Reference proteome</keyword>
<dbReference type="EMBL" id="QDEB01122747">
    <property type="protein sequence ID" value="RZB40061.1"/>
    <property type="molecule type" value="Genomic_DNA"/>
</dbReference>
<dbReference type="SUPFAM" id="SSF52058">
    <property type="entry name" value="L domain-like"/>
    <property type="match status" value="1"/>
</dbReference>
<accession>A0A482VA94</accession>
<sequence length="249" mass="28074">MFRRNKENKAKLEHKLYLAREAPEPIFDLSECDLRNVPQGIYSLCRVFLKEVLRLDRNCLSSLSGGGQLKDLLQLKVLDLHDNAFVYLPDDIQLLKNLRELYVNDNQLKKLPETICNLSNLVILNVANNSLKALPVNIGNLKHLKLLSVNANKHLKHLPKSICKARRLTVVELDAGNFIYPPAEVAGAGAEAIMRYICNGNYFVATSPPFLTLFADIGVEYVGPHQAELLDDSDVKDYEDSRDQVDAFE</sequence>
<dbReference type="Pfam" id="PF00560">
    <property type="entry name" value="LRR_1"/>
    <property type="match status" value="1"/>
</dbReference>
<evidence type="ECO:0000313" key="4">
    <source>
        <dbReference type="Proteomes" id="UP000292052"/>
    </source>
</evidence>
<dbReference type="PANTHER" id="PTHR48051:SF47">
    <property type="entry name" value="LEUCINE RICH REPEAT AND STERILE ALPHA MOTIF CONTAINING 1"/>
    <property type="match status" value="1"/>
</dbReference>
<dbReference type="InterPro" id="IPR032675">
    <property type="entry name" value="LRR_dom_sf"/>
</dbReference>
<evidence type="ECO:0000256" key="2">
    <source>
        <dbReference type="ARBA" id="ARBA00022737"/>
    </source>
</evidence>
<comment type="caution">
    <text evidence="3">The sequence shown here is derived from an EMBL/GenBank/DDBJ whole genome shotgun (WGS) entry which is preliminary data.</text>
</comment>
<evidence type="ECO:0000256" key="1">
    <source>
        <dbReference type="ARBA" id="ARBA00022614"/>
    </source>
</evidence>
<feature type="non-terminal residue" evidence="3">
    <location>
        <position position="249"/>
    </location>
</feature>
<dbReference type="PANTHER" id="PTHR48051">
    <property type="match status" value="1"/>
</dbReference>
<keyword evidence="1" id="KW-0433">Leucine-rich repeat</keyword>
<dbReference type="InterPro" id="IPR001611">
    <property type="entry name" value="Leu-rich_rpt"/>
</dbReference>
<proteinExistence type="predicted"/>
<dbReference type="Proteomes" id="UP000292052">
    <property type="component" value="Unassembled WGS sequence"/>
</dbReference>
<reference evidence="3 4" key="1">
    <citation type="submission" date="2017-03" db="EMBL/GenBank/DDBJ databases">
        <title>Genome of the blue death feigning beetle - Asbolus verrucosus.</title>
        <authorList>
            <person name="Rider S.D."/>
        </authorList>
    </citation>
    <scope>NUCLEOTIDE SEQUENCE [LARGE SCALE GENOMIC DNA]</scope>
    <source>
        <strain evidence="3">Butters</strain>
        <tissue evidence="3">Head and leg muscle</tissue>
    </source>
</reference>
<keyword evidence="2" id="KW-0677">Repeat</keyword>
<evidence type="ECO:0000313" key="3">
    <source>
        <dbReference type="EMBL" id="RZB40061.1"/>
    </source>
</evidence>
<dbReference type="SMART" id="SM00364">
    <property type="entry name" value="LRR_BAC"/>
    <property type="match status" value="3"/>
</dbReference>
<organism evidence="3 4">
    <name type="scientific">Asbolus verrucosus</name>
    <name type="common">Desert ironclad beetle</name>
    <dbReference type="NCBI Taxonomy" id="1661398"/>
    <lineage>
        <taxon>Eukaryota</taxon>
        <taxon>Metazoa</taxon>
        <taxon>Ecdysozoa</taxon>
        <taxon>Arthropoda</taxon>
        <taxon>Hexapoda</taxon>
        <taxon>Insecta</taxon>
        <taxon>Pterygota</taxon>
        <taxon>Neoptera</taxon>
        <taxon>Endopterygota</taxon>
        <taxon>Coleoptera</taxon>
        <taxon>Polyphaga</taxon>
        <taxon>Cucujiformia</taxon>
        <taxon>Tenebrionidae</taxon>
        <taxon>Pimeliinae</taxon>
        <taxon>Asbolus</taxon>
    </lineage>
</organism>
<dbReference type="PROSITE" id="PS51450">
    <property type="entry name" value="LRR"/>
    <property type="match status" value="1"/>
</dbReference>
<dbReference type="SMART" id="SM00369">
    <property type="entry name" value="LRR_TYP"/>
    <property type="match status" value="3"/>
</dbReference>
<dbReference type="InterPro" id="IPR050216">
    <property type="entry name" value="LRR_domain-containing"/>
</dbReference>
<name>A0A482VA94_ASBVE</name>
<dbReference type="STRING" id="1661398.A0A482VA94"/>
<dbReference type="InterPro" id="IPR003591">
    <property type="entry name" value="Leu-rich_rpt_typical-subtyp"/>
</dbReference>
<protein>
    <submittedName>
        <fullName evidence="3">E3 ubiquitin-protein ligase LRSAM1-like</fullName>
    </submittedName>
</protein>
<dbReference type="OrthoDB" id="1711136at2759"/>
<dbReference type="GO" id="GO:0005737">
    <property type="term" value="C:cytoplasm"/>
    <property type="evidence" value="ECO:0007669"/>
    <property type="project" value="TreeGrafter"/>
</dbReference>
<gene>
    <name evidence="3" type="ORF">BDFB_002743</name>
</gene>
<dbReference type="Gene3D" id="3.80.10.10">
    <property type="entry name" value="Ribonuclease Inhibitor"/>
    <property type="match status" value="1"/>
</dbReference>
<dbReference type="AlphaFoldDB" id="A0A482VA94"/>